<keyword evidence="2" id="KW-1185">Reference proteome</keyword>
<proteinExistence type="predicted"/>
<protein>
    <recommendedName>
        <fullName evidence="3">Mor transcription activator family protein</fullName>
    </recommendedName>
</protein>
<dbReference type="PANTHER" id="PTHR37812:SF1">
    <property type="entry name" value="MU-LIKE PROPHAGE FLUMU PROTEIN C"/>
    <property type="match status" value="1"/>
</dbReference>
<dbReference type="Proteomes" id="UP000181997">
    <property type="component" value="Unassembled WGS sequence"/>
</dbReference>
<dbReference type="InterPro" id="IPR009057">
    <property type="entry name" value="Homeodomain-like_sf"/>
</dbReference>
<sequence length="90" mass="10387">MSSLKYVNAVDLLPEKLLKEIQHYVQGETIYIPKPRNAYKKWGSQSGSRAFIDKRNAGIKQAFKNGKTIDQLGLEYHLSCETIKKIVYRK</sequence>
<dbReference type="InterPro" id="IPR052411">
    <property type="entry name" value="c-mor_Regulatory_Protein"/>
</dbReference>
<gene>
    <name evidence="1" type="ORF">GA0061094_2343</name>
</gene>
<evidence type="ECO:0000313" key="2">
    <source>
        <dbReference type="Proteomes" id="UP000181997"/>
    </source>
</evidence>
<dbReference type="SUPFAM" id="SSF46689">
    <property type="entry name" value="Homeodomain-like"/>
    <property type="match status" value="1"/>
</dbReference>
<dbReference type="NCBIfam" id="NF040785">
    <property type="entry name" value="CD3324_fam"/>
    <property type="match status" value="1"/>
</dbReference>
<dbReference type="EMBL" id="FMAU01000002">
    <property type="protein sequence ID" value="SCC08084.1"/>
    <property type="molecule type" value="Genomic_DNA"/>
</dbReference>
<dbReference type="InterPro" id="IPR049739">
    <property type="entry name" value="YraL-like"/>
</dbReference>
<dbReference type="PANTHER" id="PTHR37812">
    <property type="entry name" value="MU-LIKE PROPHAGE FLUMU PROTEIN C"/>
    <property type="match status" value="1"/>
</dbReference>
<evidence type="ECO:0008006" key="3">
    <source>
        <dbReference type="Google" id="ProtNLM"/>
    </source>
</evidence>
<accession>A0A1C4BMW6</accession>
<name>A0A1C4BMW6_9BACI</name>
<organism evidence="1 2">
    <name type="scientific">[Bacillus] enclensis</name>
    <dbReference type="NCBI Taxonomy" id="1402860"/>
    <lineage>
        <taxon>Bacteria</taxon>
        <taxon>Bacillati</taxon>
        <taxon>Bacillota</taxon>
        <taxon>Bacilli</taxon>
        <taxon>Bacillales</taxon>
        <taxon>Bacillaceae</taxon>
        <taxon>Rossellomorea</taxon>
    </lineage>
</organism>
<reference evidence="2" key="1">
    <citation type="submission" date="2016-08" db="EMBL/GenBank/DDBJ databases">
        <authorList>
            <person name="Varghese N."/>
            <person name="Submissions Spin"/>
        </authorList>
    </citation>
    <scope>NUCLEOTIDE SEQUENCE [LARGE SCALE GENOMIC DNA]</scope>
    <source>
        <strain evidence="2">SGD-1123</strain>
    </source>
</reference>
<evidence type="ECO:0000313" key="1">
    <source>
        <dbReference type="EMBL" id="SCC08084.1"/>
    </source>
</evidence>
<dbReference type="AlphaFoldDB" id="A0A1C4BMW6"/>